<evidence type="ECO:0000313" key="1">
    <source>
        <dbReference type="EMBL" id="BDR59672.1"/>
    </source>
</evidence>
<proteinExistence type="predicted"/>
<evidence type="ECO:0008006" key="3">
    <source>
        <dbReference type="Google" id="ProtNLM"/>
    </source>
</evidence>
<dbReference type="RefSeq" id="WP_317635456.1">
    <property type="nucleotide sequence ID" value="NZ_AP026802.1"/>
</dbReference>
<dbReference type="Pfam" id="PF12784">
    <property type="entry name" value="PDDEXK_2"/>
    <property type="match status" value="1"/>
</dbReference>
<reference evidence="1 2" key="1">
    <citation type="journal article" date="2023" name="Microbiol. Spectr.">
        <title>Symbiosis of Carpenter Bees with Uncharacterized Lactic Acid Bacteria Showing NAD Auxotrophy.</title>
        <authorList>
            <person name="Kawasaki S."/>
            <person name="Ozawa K."/>
            <person name="Mori T."/>
            <person name="Yamamoto A."/>
            <person name="Ito M."/>
            <person name="Ohkuma M."/>
            <person name="Sakamoto M."/>
            <person name="Matsutani M."/>
        </authorList>
    </citation>
    <scope>NUCLEOTIDE SEQUENCE [LARGE SCALE GENOMIC DNA]</scope>
    <source>
        <strain evidence="1 2">XA3</strain>
    </source>
</reference>
<dbReference type="AlphaFoldDB" id="A0AAU9DFF9"/>
<sequence length="299" mass="34903">MKRRQLLKNDLIFKKIFGRKENFWILQAFIYDLCGILIKDISYLDPTKIFSMRHSGQKNKLTDAQISTLRTRIVDILAEIDGQTMLTLEMQVRKTEYFLERIVLYIADVYGYNYNNKEKMKDPNNKFSSLEPVIQVSILDYNEFPDDKAIHQFSLQDEENGNPYLIKIFVLELRKLLINVSDPIRKKHLKFWIKLFNGEEIGPDAPDYIQAASKLTNYYNLTREEQIEVDAIEIAMEEREAELSYAERYGEAKGMEKGEEKGEVRAKEQIARNLLAQGVDLKVISSATNLSVEEIERLK</sequence>
<name>A0AAU9DFF9_9LACO</name>
<dbReference type="NCBIfam" id="TIGR01784">
    <property type="entry name" value="T_den_put_tspse"/>
    <property type="match status" value="1"/>
</dbReference>
<organism evidence="1 2">
    <name type="scientific">Xylocopilactobacillus apicola</name>
    <dbReference type="NCBI Taxonomy" id="2932184"/>
    <lineage>
        <taxon>Bacteria</taxon>
        <taxon>Bacillati</taxon>
        <taxon>Bacillota</taxon>
        <taxon>Bacilli</taxon>
        <taxon>Lactobacillales</taxon>
        <taxon>Lactobacillaceae</taxon>
        <taxon>Xylocopilactobacillus</taxon>
    </lineage>
</organism>
<accession>A0AAU9DFF9</accession>
<gene>
    <name evidence="1" type="ORF">XA3_21130</name>
</gene>
<dbReference type="KEGG" id="xap:XA3_21130"/>
<dbReference type="PANTHER" id="PTHR41317:SF1">
    <property type="entry name" value="PD-(D_E)XK NUCLEASE FAMILY TRANSPOSASE"/>
    <property type="match status" value="1"/>
</dbReference>
<dbReference type="EMBL" id="AP026802">
    <property type="protein sequence ID" value="BDR59672.1"/>
    <property type="molecule type" value="Genomic_DNA"/>
</dbReference>
<dbReference type="InterPro" id="IPR010106">
    <property type="entry name" value="RpnA"/>
</dbReference>
<evidence type="ECO:0000313" key="2">
    <source>
        <dbReference type="Proteomes" id="UP001321861"/>
    </source>
</evidence>
<dbReference type="PANTHER" id="PTHR41317">
    <property type="entry name" value="PD-(D_E)XK NUCLEASE FAMILY TRANSPOSASE"/>
    <property type="match status" value="1"/>
</dbReference>
<protein>
    <recommendedName>
        <fullName evidence="3">Rpn family recombination-promoting nuclease/putative transposase</fullName>
    </recommendedName>
</protein>
<keyword evidence="2" id="KW-1185">Reference proteome</keyword>
<dbReference type="Proteomes" id="UP001321861">
    <property type="component" value="Chromosome"/>
</dbReference>